<protein>
    <recommendedName>
        <fullName evidence="3">Chromo domain-containing protein</fullName>
    </recommendedName>
</protein>
<dbReference type="Gene3D" id="2.60.220.30">
    <property type="match status" value="1"/>
</dbReference>
<sequence length="376" mass="42246">MHEQVKMNEGTLTNEDVHWNIKLGAVHLAFPCSAVSEPTLITVHRWKPTVLSPPLQEHEALVSNVIEISSDSREAFKFEAEVKMSFTHSSPGLHGYELVLYKGLDNETDAWEEVTDVEDFKTISDLRVPGNRDKFPFSLPSRLNRVISPSCCCSVREESVSQFGAKTLSSQDGYARKSASRNIFTDIHVQLGVHIKGLATKGNPVFRITIVILSFASFISSSKQRKSIFLSAVSWGDVSEISNNGWQGEECTCRSDLALRLQYSCLIDWCAESFSCKGVIGYLLSLIWNQPQRAVFFAYFPHEERPDSRDILYLICCPSQLKEKVRAEITNQANAPTSSDSDSHIKMIPGRDKAYVSLIGGFRAIEEDDMDEFYLQ</sequence>
<proteinExistence type="predicted"/>
<dbReference type="Proteomes" id="UP001159428">
    <property type="component" value="Unassembled WGS sequence"/>
</dbReference>
<comment type="caution">
    <text evidence="1">The sequence shown here is derived from an EMBL/GenBank/DDBJ whole genome shotgun (WGS) entry which is preliminary data.</text>
</comment>
<evidence type="ECO:0000313" key="2">
    <source>
        <dbReference type="Proteomes" id="UP001159428"/>
    </source>
</evidence>
<gene>
    <name evidence="1" type="ORF">PMEA_00020904</name>
</gene>
<accession>A0AAU9XD71</accession>
<dbReference type="EMBL" id="CALNXJ010000038">
    <property type="protein sequence ID" value="CAH3144014.1"/>
    <property type="molecule type" value="Genomic_DNA"/>
</dbReference>
<dbReference type="AlphaFoldDB" id="A0AAU9XD71"/>
<organism evidence="1 2">
    <name type="scientific">Pocillopora meandrina</name>
    <dbReference type="NCBI Taxonomy" id="46732"/>
    <lineage>
        <taxon>Eukaryota</taxon>
        <taxon>Metazoa</taxon>
        <taxon>Cnidaria</taxon>
        <taxon>Anthozoa</taxon>
        <taxon>Hexacorallia</taxon>
        <taxon>Scleractinia</taxon>
        <taxon>Astrocoeniina</taxon>
        <taxon>Pocilloporidae</taxon>
        <taxon>Pocillopora</taxon>
    </lineage>
</organism>
<name>A0AAU9XD71_9CNID</name>
<reference evidence="1 2" key="1">
    <citation type="submission" date="2022-05" db="EMBL/GenBank/DDBJ databases">
        <authorList>
            <consortium name="Genoscope - CEA"/>
            <person name="William W."/>
        </authorList>
    </citation>
    <scope>NUCLEOTIDE SEQUENCE [LARGE SCALE GENOMIC DNA]</scope>
</reference>
<evidence type="ECO:0008006" key="3">
    <source>
        <dbReference type="Google" id="ProtNLM"/>
    </source>
</evidence>
<keyword evidence="2" id="KW-1185">Reference proteome</keyword>
<evidence type="ECO:0000313" key="1">
    <source>
        <dbReference type="EMBL" id="CAH3144014.1"/>
    </source>
</evidence>